<protein>
    <submittedName>
        <fullName evidence="1">Uncharacterized protein</fullName>
    </submittedName>
</protein>
<dbReference type="RefSeq" id="WP_085848862.1">
    <property type="nucleotide sequence ID" value="NZ_FNZV01000003.1"/>
</dbReference>
<reference evidence="1 2" key="1">
    <citation type="submission" date="2017-03" db="EMBL/GenBank/DDBJ databases">
        <authorList>
            <person name="Afonso C.L."/>
            <person name="Miller P.J."/>
            <person name="Scott M.A."/>
            <person name="Spackman E."/>
            <person name="Goraichik I."/>
            <person name="Dimitrov K.M."/>
            <person name="Suarez D.L."/>
            <person name="Swayne D.E."/>
        </authorList>
    </citation>
    <scope>NUCLEOTIDE SEQUENCE [LARGE SCALE GENOMIC DNA]</scope>
    <source>
        <strain evidence="1 2">CECT 7971</strain>
    </source>
</reference>
<evidence type="ECO:0000313" key="2">
    <source>
        <dbReference type="Proteomes" id="UP000193307"/>
    </source>
</evidence>
<keyword evidence="2" id="KW-1185">Reference proteome</keyword>
<evidence type="ECO:0000313" key="1">
    <source>
        <dbReference type="EMBL" id="SLN39134.1"/>
    </source>
</evidence>
<dbReference type="EMBL" id="FWFW01000004">
    <property type="protein sequence ID" value="SLN39134.1"/>
    <property type="molecule type" value="Genomic_DNA"/>
</dbReference>
<proteinExistence type="predicted"/>
<dbReference type="Proteomes" id="UP000193307">
    <property type="component" value="Unassembled WGS sequence"/>
</dbReference>
<gene>
    <name evidence="1" type="ORF">PAM7971_01783</name>
</gene>
<name>A0A1Y5SJ98_9RHOB</name>
<organism evidence="1 2">
    <name type="scientific">Pacificibacter marinus</name>
    <dbReference type="NCBI Taxonomy" id="658057"/>
    <lineage>
        <taxon>Bacteria</taxon>
        <taxon>Pseudomonadati</taxon>
        <taxon>Pseudomonadota</taxon>
        <taxon>Alphaproteobacteria</taxon>
        <taxon>Rhodobacterales</taxon>
        <taxon>Roseobacteraceae</taxon>
        <taxon>Pacificibacter</taxon>
    </lineage>
</organism>
<sequence length="171" mass="18556">MIDLNDFASDCAKCAELCCLALAFDQGDSFAHSKTAGSPCHNLSPATSGCSIHKDLTRKGYSGCVAYQCLGAGQRVTALFDQTWRDDPKLIAPMMDAFRQMRSVQSCLQLLAAAQALTLPVQLEVERAAFFTQLSPNQWSVDTLQRFETDGVAVEINTWLRGLAAFVSSAP</sequence>
<accession>A0A1Y5SJ98</accession>
<dbReference type="AlphaFoldDB" id="A0A1Y5SJ98"/>
<dbReference type="STRING" id="658057.SAMN04488032_103231"/>
<dbReference type="OrthoDB" id="154708at2"/>